<evidence type="ECO:0000313" key="9">
    <source>
        <dbReference type="Proteomes" id="UP000095552"/>
    </source>
</evidence>
<dbReference type="CDD" id="cd06782">
    <property type="entry name" value="cpPDZ_CPP-like"/>
    <property type="match status" value="1"/>
</dbReference>
<dbReference type="InterPro" id="IPR001478">
    <property type="entry name" value="PDZ"/>
</dbReference>
<dbReference type="SMART" id="SM00228">
    <property type="entry name" value="PDZ"/>
    <property type="match status" value="1"/>
</dbReference>
<keyword evidence="3 5" id="KW-0378">Hydrolase</keyword>
<dbReference type="Gene3D" id="3.90.226.10">
    <property type="entry name" value="2-enoyl-CoA Hydratase, Chain A, domain 1"/>
    <property type="match status" value="1"/>
</dbReference>
<dbReference type="NCBIfam" id="TIGR00225">
    <property type="entry name" value="prc"/>
    <property type="match status" value="1"/>
</dbReference>
<keyword evidence="9" id="KW-1185">Reference proteome</keyword>
<evidence type="ECO:0000256" key="6">
    <source>
        <dbReference type="SAM" id="SignalP"/>
    </source>
</evidence>
<gene>
    <name evidence="8" type="ORF">BFP71_00485</name>
</gene>
<dbReference type="STRING" id="1563681.BFP71_00485"/>
<dbReference type="PROSITE" id="PS50106">
    <property type="entry name" value="PDZ"/>
    <property type="match status" value="1"/>
</dbReference>
<name>A0A1E5T760_9BACT</name>
<feature type="signal peptide" evidence="6">
    <location>
        <begin position="1"/>
        <end position="23"/>
    </location>
</feature>
<dbReference type="InterPro" id="IPR005151">
    <property type="entry name" value="Tail-specific_protease"/>
</dbReference>
<dbReference type="InterPro" id="IPR041489">
    <property type="entry name" value="PDZ_6"/>
</dbReference>
<dbReference type="CDD" id="cd07560">
    <property type="entry name" value="Peptidase_S41_CPP"/>
    <property type="match status" value="1"/>
</dbReference>
<evidence type="ECO:0000256" key="1">
    <source>
        <dbReference type="ARBA" id="ARBA00009179"/>
    </source>
</evidence>
<evidence type="ECO:0000256" key="5">
    <source>
        <dbReference type="RuleBase" id="RU004404"/>
    </source>
</evidence>
<dbReference type="Proteomes" id="UP000095552">
    <property type="component" value="Unassembled WGS sequence"/>
</dbReference>
<evidence type="ECO:0000256" key="3">
    <source>
        <dbReference type="ARBA" id="ARBA00022801"/>
    </source>
</evidence>
<dbReference type="GO" id="GO:0007165">
    <property type="term" value="P:signal transduction"/>
    <property type="evidence" value="ECO:0007669"/>
    <property type="project" value="TreeGrafter"/>
</dbReference>
<feature type="domain" description="PDZ" evidence="7">
    <location>
        <begin position="83"/>
        <end position="163"/>
    </location>
</feature>
<keyword evidence="6" id="KW-0732">Signal</keyword>
<dbReference type="SMART" id="SM00245">
    <property type="entry name" value="TSPc"/>
    <property type="match status" value="1"/>
</dbReference>
<dbReference type="GO" id="GO:0030288">
    <property type="term" value="C:outer membrane-bounded periplasmic space"/>
    <property type="evidence" value="ECO:0007669"/>
    <property type="project" value="TreeGrafter"/>
</dbReference>
<dbReference type="GO" id="GO:0004175">
    <property type="term" value="F:endopeptidase activity"/>
    <property type="evidence" value="ECO:0007669"/>
    <property type="project" value="TreeGrafter"/>
</dbReference>
<dbReference type="EMBL" id="MDGQ01000003">
    <property type="protein sequence ID" value="OEK07200.1"/>
    <property type="molecule type" value="Genomic_DNA"/>
</dbReference>
<dbReference type="RefSeq" id="WP_069834512.1">
    <property type="nucleotide sequence ID" value="NZ_MDGQ01000003.1"/>
</dbReference>
<dbReference type="PANTHER" id="PTHR32060:SF30">
    <property type="entry name" value="CARBOXY-TERMINAL PROCESSING PROTEASE CTPA"/>
    <property type="match status" value="1"/>
</dbReference>
<dbReference type="SUPFAM" id="SSF52096">
    <property type="entry name" value="ClpP/crotonase"/>
    <property type="match status" value="1"/>
</dbReference>
<dbReference type="InterPro" id="IPR036034">
    <property type="entry name" value="PDZ_sf"/>
</dbReference>
<evidence type="ECO:0000256" key="4">
    <source>
        <dbReference type="ARBA" id="ARBA00022825"/>
    </source>
</evidence>
<evidence type="ECO:0000259" key="7">
    <source>
        <dbReference type="PROSITE" id="PS50106"/>
    </source>
</evidence>
<reference evidence="8 9" key="1">
    <citation type="submission" date="2016-08" db="EMBL/GenBank/DDBJ databases">
        <title>Draft genome of Fabibacter sp. strain SK-8.</title>
        <authorList>
            <person name="Wong S.-K."/>
            <person name="Hamasaki K."/>
            <person name="Yoshizawa S."/>
        </authorList>
    </citation>
    <scope>NUCLEOTIDE SEQUENCE [LARGE SCALE GENOMIC DNA]</scope>
    <source>
        <strain evidence="8 9">SK-8</strain>
    </source>
</reference>
<dbReference type="GO" id="GO:0006508">
    <property type="term" value="P:proteolysis"/>
    <property type="evidence" value="ECO:0007669"/>
    <property type="project" value="UniProtKB-KW"/>
</dbReference>
<proteinExistence type="inferred from homology"/>
<comment type="similarity">
    <text evidence="1 5">Belongs to the peptidase S41A family.</text>
</comment>
<sequence length="547" mass="60969">MKKRYLQSIVVSGFLLWSFTAPQNDKYFEILKNLDIFATMYKEVNANYVDDINPNTIMETGIDAMLATLDPYTVYYPEDQIEDVRTENTGQYGGIGAVIGEKYDKKVMVVMPNKGFAADRAGLKRGDEIISINGIDVANDYDKASEYLRGQSSSTIDLLVRRSGSETLNIEVELEKIELPNVPYFGMVSEDVGLIKLTGFRDKASREVKSALRALKKEGAEKIIIDLRDNGGGLLNEAVNISNLFIDKGELVVTTKGKLKEMNATYKTLNVATDTDIPVAVLVNSSSASASEIVAGVMQDYDRGILIGRKSFGKGLVQRTMPLSYNSQMKVTIAKYYTPSGRCIQAIDYSNRNEDGSVGKIADSLKTAFQTNNGRVVFDGGGVDPDFKTELRVIAPITTSLLQSDLFFRFGNEYSGTVEVSEEAKDFVISDELYEAFKTWVSGRELIYTSKLQEEVQRFKEAAESALDYEKVKDQIASLEQLVANDLLLDLDRNKEEIKVFLKDEFVARTLLEEGRLEASFENDNDVIKAIEILSDSEQYQNTLQGN</sequence>
<dbReference type="InterPro" id="IPR029045">
    <property type="entry name" value="ClpP/crotonase-like_dom_sf"/>
</dbReference>
<organism evidence="8 9">
    <name type="scientific">Roseivirga misakiensis</name>
    <dbReference type="NCBI Taxonomy" id="1563681"/>
    <lineage>
        <taxon>Bacteria</taxon>
        <taxon>Pseudomonadati</taxon>
        <taxon>Bacteroidota</taxon>
        <taxon>Cytophagia</taxon>
        <taxon>Cytophagales</taxon>
        <taxon>Roseivirgaceae</taxon>
        <taxon>Roseivirga</taxon>
    </lineage>
</organism>
<evidence type="ECO:0000256" key="2">
    <source>
        <dbReference type="ARBA" id="ARBA00022670"/>
    </source>
</evidence>
<evidence type="ECO:0000313" key="8">
    <source>
        <dbReference type="EMBL" id="OEK07200.1"/>
    </source>
</evidence>
<dbReference type="Pfam" id="PF03572">
    <property type="entry name" value="Peptidase_S41"/>
    <property type="match status" value="1"/>
</dbReference>
<dbReference type="Pfam" id="PF17820">
    <property type="entry name" value="PDZ_6"/>
    <property type="match status" value="1"/>
</dbReference>
<dbReference type="Gene3D" id="3.30.750.44">
    <property type="match status" value="1"/>
</dbReference>
<dbReference type="Gene3D" id="2.30.42.10">
    <property type="match status" value="1"/>
</dbReference>
<dbReference type="PANTHER" id="PTHR32060">
    <property type="entry name" value="TAIL-SPECIFIC PROTEASE"/>
    <property type="match status" value="1"/>
</dbReference>
<keyword evidence="2 5" id="KW-0645">Protease</keyword>
<keyword evidence="4 5" id="KW-0720">Serine protease</keyword>
<protein>
    <recommendedName>
        <fullName evidence="7">PDZ domain-containing protein</fullName>
    </recommendedName>
</protein>
<dbReference type="SUPFAM" id="SSF50156">
    <property type="entry name" value="PDZ domain-like"/>
    <property type="match status" value="1"/>
</dbReference>
<accession>A0A1E5T760</accession>
<comment type="caution">
    <text evidence="8">The sequence shown here is derived from an EMBL/GenBank/DDBJ whole genome shotgun (WGS) entry which is preliminary data.</text>
</comment>
<dbReference type="GO" id="GO:0008236">
    <property type="term" value="F:serine-type peptidase activity"/>
    <property type="evidence" value="ECO:0007669"/>
    <property type="project" value="UniProtKB-KW"/>
</dbReference>
<dbReference type="InterPro" id="IPR004447">
    <property type="entry name" value="Peptidase_S41A"/>
</dbReference>
<feature type="chain" id="PRO_5009186084" description="PDZ domain-containing protein" evidence="6">
    <location>
        <begin position="24"/>
        <end position="547"/>
    </location>
</feature>
<dbReference type="AlphaFoldDB" id="A0A1E5T760"/>